<evidence type="ECO:0000313" key="2">
    <source>
        <dbReference type="Proteomes" id="UP000632222"/>
    </source>
</evidence>
<comment type="caution">
    <text evidence="1">The sequence shown here is derived from an EMBL/GenBank/DDBJ whole genome shotgun (WGS) entry which is preliminary data.</text>
</comment>
<dbReference type="Proteomes" id="UP000632222">
    <property type="component" value="Unassembled WGS sequence"/>
</dbReference>
<keyword evidence="2" id="KW-1185">Reference proteome</keyword>
<protein>
    <submittedName>
        <fullName evidence="1">Uncharacterized protein</fullName>
    </submittedName>
</protein>
<sequence length="67" mass="7256">MGAAEQIIEMLIGMMGLGKNSSFQQVLETIANTAQSKDILTDAERIQIQEKIQSALSEVGLLKGHNL</sequence>
<dbReference type="RefSeq" id="WP_189002309.1">
    <property type="nucleotide sequence ID" value="NZ_BMOD01000005.1"/>
</dbReference>
<accession>A0ABQ2CXZ5</accession>
<evidence type="ECO:0000313" key="1">
    <source>
        <dbReference type="EMBL" id="GGJ31875.1"/>
    </source>
</evidence>
<name>A0ABQ2CXZ5_9DEIO</name>
<proteinExistence type="predicted"/>
<reference evidence="2" key="1">
    <citation type="journal article" date="2019" name="Int. J. Syst. Evol. Microbiol.">
        <title>The Global Catalogue of Microorganisms (GCM) 10K type strain sequencing project: providing services to taxonomists for standard genome sequencing and annotation.</title>
        <authorList>
            <consortium name="The Broad Institute Genomics Platform"/>
            <consortium name="The Broad Institute Genome Sequencing Center for Infectious Disease"/>
            <person name="Wu L."/>
            <person name="Ma J."/>
        </authorList>
    </citation>
    <scope>NUCLEOTIDE SEQUENCE [LARGE SCALE GENOMIC DNA]</scope>
    <source>
        <strain evidence="2">JCM 14370</strain>
    </source>
</reference>
<organism evidence="1 2">
    <name type="scientific">Deinococcus roseus</name>
    <dbReference type="NCBI Taxonomy" id="392414"/>
    <lineage>
        <taxon>Bacteria</taxon>
        <taxon>Thermotogati</taxon>
        <taxon>Deinococcota</taxon>
        <taxon>Deinococci</taxon>
        <taxon>Deinococcales</taxon>
        <taxon>Deinococcaceae</taxon>
        <taxon>Deinococcus</taxon>
    </lineage>
</organism>
<gene>
    <name evidence="1" type="ORF">GCM10008938_17540</name>
</gene>
<dbReference type="EMBL" id="BMOD01000005">
    <property type="protein sequence ID" value="GGJ31875.1"/>
    <property type="molecule type" value="Genomic_DNA"/>
</dbReference>